<dbReference type="InterPro" id="IPR007061">
    <property type="entry name" value="MST-like"/>
</dbReference>
<accession>A0A3M9ME49</accession>
<sequence length="199" mass="22735">MAAAKNHLHQCLTWAREEVLPKLDGLDEYDVRRPMTPTGTNLLGLVKHLAFYEASYFGFVFDRPYPEPIPDVDESFQNRDSMWVRPEESRDQVIDDYRSACRHADRTIEALDGDAVGHVPWWGPDAIPLFNVMAHMLGETRQHLGHMDLIREQLDGCVGYDVSPLSDRQQVEFAAQWRRTEEAARIAGGRPAVHENPQV</sequence>
<comment type="caution">
    <text evidence="1">The sequence shown here is derived from an EMBL/GenBank/DDBJ whole genome shotgun (WGS) entry which is preliminary data.</text>
</comment>
<evidence type="ECO:0000313" key="2">
    <source>
        <dbReference type="Proteomes" id="UP000271678"/>
    </source>
</evidence>
<organism evidence="1 2">
    <name type="scientific">Flexivirga caeni</name>
    <dbReference type="NCBI Taxonomy" id="2294115"/>
    <lineage>
        <taxon>Bacteria</taxon>
        <taxon>Bacillati</taxon>
        <taxon>Actinomycetota</taxon>
        <taxon>Actinomycetes</taxon>
        <taxon>Micrococcales</taxon>
        <taxon>Dermacoccaceae</taxon>
        <taxon>Flexivirga</taxon>
    </lineage>
</organism>
<dbReference type="Pfam" id="PF04978">
    <property type="entry name" value="MST"/>
    <property type="match status" value="1"/>
</dbReference>
<reference evidence="1 2" key="1">
    <citation type="submission" date="2018-11" db="EMBL/GenBank/DDBJ databases">
        <title>Draft genome of Simplicispira Flexivirga sp. BO-16.</title>
        <authorList>
            <person name="Im W.T."/>
        </authorList>
    </citation>
    <scope>NUCLEOTIDE SEQUENCE [LARGE SCALE GENOMIC DNA]</scope>
    <source>
        <strain evidence="1 2">BO-16</strain>
    </source>
</reference>
<dbReference type="InterPro" id="IPR034660">
    <property type="entry name" value="DinB/YfiT-like"/>
</dbReference>
<dbReference type="Gene3D" id="1.20.120.450">
    <property type="entry name" value="dinb family like domain"/>
    <property type="match status" value="1"/>
</dbReference>
<dbReference type="EMBL" id="RJJQ01000004">
    <property type="protein sequence ID" value="RNI23829.1"/>
    <property type="molecule type" value="Genomic_DNA"/>
</dbReference>
<proteinExistence type="predicted"/>
<dbReference type="OrthoDB" id="4548523at2"/>
<dbReference type="RefSeq" id="WP_123270723.1">
    <property type="nucleotide sequence ID" value="NZ_RJJQ01000004.1"/>
</dbReference>
<dbReference type="AlphaFoldDB" id="A0A3M9ME49"/>
<name>A0A3M9ME49_9MICO</name>
<gene>
    <name evidence="1" type="ORF">EFY87_06020</name>
</gene>
<evidence type="ECO:0000313" key="1">
    <source>
        <dbReference type="EMBL" id="RNI23829.1"/>
    </source>
</evidence>
<protein>
    <submittedName>
        <fullName evidence="1">DinB family protein</fullName>
    </submittedName>
</protein>
<dbReference type="Proteomes" id="UP000271678">
    <property type="component" value="Unassembled WGS sequence"/>
</dbReference>
<keyword evidence="2" id="KW-1185">Reference proteome</keyword>
<dbReference type="SUPFAM" id="SSF109854">
    <property type="entry name" value="DinB/YfiT-like putative metalloenzymes"/>
    <property type="match status" value="1"/>
</dbReference>